<reference evidence="2" key="1">
    <citation type="journal article" date="2004" name="Nature">
        <title>Genome duplication in the teleost fish Tetraodon nigroviridis reveals the early vertebrate proto-karyotype.</title>
        <authorList>
            <person name="Jaillon O."/>
            <person name="Aury J.-M."/>
            <person name="Brunet F."/>
            <person name="Petit J.-L."/>
            <person name="Stange-Thomann N."/>
            <person name="Mauceli E."/>
            <person name="Bouneau L."/>
            <person name="Fischer C."/>
            <person name="Ozouf-Costaz C."/>
            <person name="Bernot A."/>
            <person name="Nicaud S."/>
            <person name="Jaffe D."/>
            <person name="Fisher S."/>
            <person name="Lutfalla G."/>
            <person name="Dossat C."/>
            <person name="Segurens B."/>
            <person name="Dasilva C."/>
            <person name="Salanoubat M."/>
            <person name="Levy M."/>
            <person name="Boudet N."/>
            <person name="Castellano S."/>
            <person name="Anthouard V."/>
            <person name="Jubin C."/>
            <person name="Castelli V."/>
            <person name="Katinka M."/>
            <person name="Vacherie B."/>
            <person name="Biemont C."/>
            <person name="Skalli Z."/>
            <person name="Cattolico L."/>
            <person name="Poulain J."/>
            <person name="De Berardinis V."/>
            <person name="Cruaud C."/>
            <person name="Duprat S."/>
            <person name="Brottier P."/>
            <person name="Coutanceau J.-P."/>
            <person name="Gouzy J."/>
            <person name="Parra G."/>
            <person name="Lardier G."/>
            <person name="Chapple C."/>
            <person name="McKernan K.J."/>
            <person name="McEwan P."/>
            <person name="Bosak S."/>
            <person name="Kellis M."/>
            <person name="Volff J.-N."/>
            <person name="Guigo R."/>
            <person name="Zody M.C."/>
            <person name="Mesirov J."/>
            <person name="Lindblad-Toh K."/>
            <person name="Birren B."/>
            <person name="Nusbaum C."/>
            <person name="Kahn D."/>
            <person name="Robinson-Rechavi M."/>
            <person name="Laudet V."/>
            <person name="Schachter V."/>
            <person name="Quetier F."/>
            <person name="Saurin W."/>
            <person name="Scarpelli C."/>
            <person name="Wincker P."/>
            <person name="Lander E.S."/>
            <person name="Weissenbach J."/>
            <person name="Roest Crollius H."/>
        </authorList>
    </citation>
    <scope>NUCLEOTIDE SEQUENCE [LARGE SCALE GENOMIC DNA]</scope>
</reference>
<evidence type="ECO:0000256" key="1">
    <source>
        <dbReference type="SAM" id="MobiDB-lite"/>
    </source>
</evidence>
<feature type="region of interest" description="Disordered" evidence="1">
    <location>
        <begin position="1"/>
        <end position="70"/>
    </location>
</feature>
<comment type="caution">
    <text evidence="2">The sequence shown here is derived from an EMBL/GenBank/DDBJ whole genome shotgun (WGS) entry which is preliminary data.</text>
</comment>
<sequence length="99" mass="11233">VGDRQRQQPGGRQPDSRPEPGPLQPPHLLDLRDHQHHQRPEDERTERGRGLEGRRQQAKGHRRQRGERVSSILPWCRLLGEVQVMVLVARRGSGDGAGC</sequence>
<gene>
    <name evidence="2" type="ORF">GSTENG00009115001</name>
</gene>
<name>Q4T0V9_TETNG</name>
<feature type="compositionally biased region" description="Basic residues" evidence="1">
    <location>
        <begin position="56"/>
        <end position="65"/>
    </location>
</feature>
<accession>Q4T0V9</accession>
<protein>
    <submittedName>
        <fullName evidence="2">(spotted green pufferfish) hypothetical protein</fullName>
    </submittedName>
</protein>
<feature type="compositionally biased region" description="Basic and acidic residues" evidence="1">
    <location>
        <begin position="29"/>
        <end position="55"/>
    </location>
</feature>
<dbReference type="EMBL" id="CAAE01010833">
    <property type="protein sequence ID" value="CAF93473.1"/>
    <property type="molecule type" value="Genomic_DNA"/>
</dbReference>
<dbReference type="KEGG" id="tng:GSTEN00009115G001"/>
<organism evidence="2">
    <name type="scientific">Tetraodon nigroviridis</name>
    <name type="common">Spotted green pufferfish</name>
    <name type="synonym">Chelonodon nigroviridis</name>
    <dbReference type="NCBI Taxonomy" id="99883"/>
    <lineage>
        <taxon>Eukaryota</taxon>
        <taxon>Metazoa</taxon>
        <taxon>Chordata</taxon>
        <taxon>Craniata</taxon>
        <taxon>Vertebrata</taxon>
        <taxon>Euteleostomi</taxon>
        <taxon>Actinopterygii</taxon>
        <taxon>Neopterygii</taxon>
        <taxon>Teleostei</taxon>
        <taxon>Neoteleostei</taxon>
        <taxon>Acanthomorphata</taxon>
        <taxon>Eupercaria</taxon>
        <taxon>Tetraodontiformes</taxon>
        <taxon>Tetradontoidea</taxon>
        <taxon>Tetraodontidae</taxon>
        <taxon>Tetraodon</taxon>
    </lineage>
</organism>
<evidence type="ECO:0000313" key="2">
    <source>
        <dbReference type="EMBL" id="CAF93473.1"/>
    </source>
</evidence>
<feature type="non-terminal residue" evidence="2">
    <location>
        <position position="1"/>
    </location>
</feature>
<reference evidence="2" key="2">
    <citation type="submission" date="2004-02" db="EMBL/GenBank/DDBJ databases">
        <authorList>
            <consortium name="Genoscope"/>
            <consortium name="Whitehead Institute Centre for Genome Research"/>
        </authorList>
    </citation>
    <scope>NUCLEOTIDE SEQUENCE</scope>
</reference>
<dbReference type="AlphaFoldDB" id="Q4T0V9"/>
<proteinExistence type="predicted"/>